<reference evidence="2 3" key="1">
    <citation type="journal article" date="2017" name="PLoS ONE">
        <title>Development of a real-time PCR for detection of Staphylococcus pseudintermedius using a novel automated comparison of whole-genome sequences.</title>
        <authorList>
            <person name="Verstappen K.M."/>
            <person name="Huijbregts L."/>
            <person name="Spaninks M."/>
            <person name="Wagenaar J.A."/>
            <person name="Fluit A.C."/>
            <person name="Duim B."/>
        </authorList>
    </citation>
    <scope>NUCLEOTIDE SEQUENCE [LARGE SCALE GENOMIC DNA]</scope>
    <source>
        <strain evidence="2 3">215070706401-1</strain>
    </source>
</reference>
<name>A0A2A4GWB8_9STAP</name>
<dbReference type="InterPro" id="IPR036291">
    <property type="entry name" value="NAD(P)-bd_dom_sf"/>
</dbReference>
<dbReference type="InterPro" id="IPR001509">
    <property type="entry name" value="Epimerase_deHydtase"/>
</dbReference>
<dbReference type="Pfam" id="PF01370">
    <property type="entry name" value="Epimerase"/>
    <property type="match status" value="1"/>
</dbReference>
<dbReference type="CDD" id="cd08946">
    <property type="entry name" value="SDR_e"/>
    <property type="match status" value="1"/>
</dbReference>
<accession>A0A2A4GWB8</accession>
<dbReference type="PANTHER" id="PTHR48079:SF6">
    <property type="entry name" value="NAD(P)-BINDING DOMAIN-CONTAINING PROTEIN-RELATED"/>
    <property type="match status" value="1"/>
</dbReference>
<gene>
    <name evidence="2" type="ORF">B5C08_09980</name>
</gene>
<dbReference type="GO" id="GO:0005737">
    <property type="term" value="C:cytoplasm"/>
    <property type="evidence" value="ECO:0007669"/>
    <property type="project" value="TreeGrafter"/>
</dbReference>
<comment type="caution">
    <text evidence="2">The sequence shown here is derived from an EMBL/GenBank/DDBJ whole genome shotgun (WGS) entry which is preliminary data.</text>
</comment>
<evidence type="ECO:0000313" key="2">
    <source>
        <dbReference type="EMBL" id="PCF54409.1"/>
    </source>
</evidence>
<evidence type="ECO:0000313" key="3">
    <source>
        <dbReference type="Proteomes" id="UP000218335"/>
    </source>
</evidence>
<dbReference type="GO" id="GO:0004029">
    <property type="term" value="F:aldehyde dehydrogenase (NAD+) activity"/>
    <property type="evidence" value="ECO:0007669"/>
    <property type="project" value="TreeGrafter"/>
</dbReference>
<proteinExistence type="predicted"/>
<protein>
    <submittedName>
        <fullName evidence="2">Epimerase</fullName>
    </submittedName>
</protein>
<dbReference type="AlphaFoldDB" id="A0A2A4GWB8"/>
<dbReference type="Gene3D" id="3.40.50.720">
    <property type="entry name" value="NAD(P)-binding Rossmann-like Domain"/>
    <property type="match status" value="1"/>
</dbReference>
<dbReference type="InterPro" id="IPR051783">
    <property type="entry name" value="NAD(P)-dependent_oxidoreduct"/>
</dbReference>
<sequence>MTKIFVTGATGLIGMRLTERLLKEGHDVAGFTTSENGKARLEKVGAQAFIGNILEPDTIEAAIKTFQPEVIMHQITDLKNVDMAANTKVRVEGTRHLADIARKYNVQRIISQSLAFMYEPGETLATEATPLDTNSSGDRKITVDGVIGVEGESQRLPHAVILRYGMMYGPGTWFGKDGMIYNQFKDGNVQLSKGMTSYVHIDDTVEAAIKALDFEPGIYNVTDDEPIDGETWAAWYAEQLNVSPHIEFFEAQPFERGADNQKYKAQGGKLLYSTWRDGMNVNE</sequence>
<dbReference type="PANTHER" id="PTHR48079">
    <property type="entry name" value="PROTEIN YEEZ"/>
    <property type="match status" value="1"/>
</dbReference>
<dbReference type="EMBL" id="MWUU01000013">
    <property type="protein sequence ID" value="PCF54409.1"/>
    <property type="molecule type" value="Genomic_DNA"/>
</dbReference>
<dbReference type="Proteomes" id="UP000218335">
    <property type="component" value="Unassembled WGS sequence"/>
</dbReference>
<feature type="domain" description="NAD-dependent epimerase/dehydratase" evidence="1">
    <location>
        <begin position="4"/>
        <end position="221"/>
    </location>
</feature>
<dbReference type="RefSeq" id="WP_096591585.1">
    <property type="nucleotide sequence ID" value="NZ_MWRM01000008.1"/>
</dbReference>
<dbReference type="SUPFAM" id="SSF51735">
    <property type="entry name" value="NAD(P)-binding Rossmann-fold domains"/>
    <property type="match status" value="1"/>
</dbReference>
<organism evidence="2 3">
    <name type="scientific">Staphylococcus delphini</name>
    <dbReference type="NCBI Taxonomy" id="53344"/>
    <lineage>
        <taxon>Bacteria</taxon>
        <taxon>Bacillati</taxon>
        <taxon>Bacillota</taxon>
        <taxon>Bacilli</taxon>
        <taxon>Bacillales</taxon>
        <taxon>Staphylococcaceae</taxon>
        <taxon>Staphylococcus</taxon>
        <taxon>Staphylococcus intermedius group</taxon>
    </lineage>
</organism>
<evidence type="ECO:0000259" key="1">
    <source>
        <dbReference type="Pfam" id="PF01370"/>
    </source>
</evidence>